<dbReference type="SUPFAM" id="SSF51197">
    <property type="entry name" value="Clavaminate synthase-like"/>
    <property type="match status" value="1"/>
</dbReference>
<feature type="domain" description="Fe2OG dioxygenase" evidence="6">
    <location>
        <begin position="212"/>
        <end position="312"/>
    </location>
</feature>
<evidence type="ECO:0000313" key="7">
    <source>
        <dbReference type="Proteomes" id="UP000813463"/>
    </source>
</evidence>
<gene>
    <name evidence="8" type="primary">LOC110795787</name>
</gene>
<evidence type="ECO:0000256" key="1">
    <source>
        <dbReference type="ARBA" id="ARBA00008056"/>
    </source>
</evidence>
<evidence type="ECO:0000256" key="2">
    <source>
        <dbReference type="ARBA" id="ARBA00022723"/>
    </source>
</evidence>
<keyword evidence="4 5" id="KW-0408">Iron</keyword>
<dbReference type="InterPro" id="IPR044861">
    <property type="entry name" value="IPNS-like_FE2OG_OXY"/>
</dbReference>
<evidence type="ECO:0000313" key="8">
    <source>
        <dbReference type="RefSeq" id="XP_021856498.1"/>
    </source>
</evidence>
<reference evidence="8" key="2">
    <citation type="submission" date="2025-08" db="UniProtKB">
        <authorList>
            <consortium name="RefSeq"/>
        </authorList>
    </citation>
    <scope>IDENTIFICATION</scope>
    <source>
        <tissue evidence="8">Leaf</tissue>
    </source>
</reference>
<dbReference type="PANTHER" id="PTHR10209">
    <property type="entry name" value="OXIDOREDUCTASE, 2OG-FE II OXYGENASE FAMILY PROTEIN"/>
    <property type="match status" value="1"/>
</dbReference>
<dbReference type="RefSeq" id="XP_021856498.1">
    <property type="nucleotide sequence ID" value="XM_022000806.2"/>
</dbReference>
<dbReference type="Pfam" id="PF03171">
    <property type="entry name" value="2OG-FeII_Oxy"/>
    <property type="match status" value="1"/>
</dbReference>
<dbReference type="GO" id="GO:0046872">
    <property type="term" value="F:metal ion binding"/>
    <property type="evidence" value="ECO:0007669"/>
    <property type="project" value="UniProtKB-KW"/>
</dbReference>
<dbReference type="PANTHER" id="PTHR10209:SF751">
    <property type="entry name" value="OS06G0255100 PROTEIN"/>
    <property type="match status" value="1"/>
</dbReference>
<keyword evidence="2 5" id="KW-0479">Metal-binding</keyword>
<dbReference type="FunFam" id="2.60.120.330:FF:000026">
    <property type="entry name" value="DIBOA-glucoside dioxygenase BX6"/>
    <property type="match status" value="1"/>
</dbReference>
<organism evidence="7 8">
    <name type="scientific">Spinacia oleracea</name>
    <name type="common">Spinach</name>
    <dbReference type="NCBI Taxonomy" id="3562"/>
    <lineage>
        <taxon>Eukaryota</taxon>
        <taxon>Viridiplantae</taxon>
        <taxon>Streptophyta</taxon>
        <taxon>Embryophyta</taxon>
        <taxon>Tracheophyta</taxon>
        <taxon>Spermatophyta</taxon>
        <taxon>Magnoliopsida</taxon>
        <taxon>eudicotyledons</taxon>
        <taxon>Gunneridae</taxon>
        <taxon>Pentapetalae</taxon>
        <taxon>Caryophyllales</taxon>
        <taxon>Chenopodiaceae</taxon>
        <taxon>Chenopodioideae</taxon>
        <taxon>Anserineae</taxon>
        <taxon>Spinacia</taxon>
    </lineage>
</organism>
<dbReference type="Gene3D" id="2.60.120.330">
    <property type="entry name" value="B-lactam Antibiotic, Isopenicillin N Synthase, Chain"/>
    <property type="match status" value="1"/>
</dbReference>
<dbReference type="OrthoDB" id="288590at2759"/>
<dbReference type="PROSITE" id="PS51471">
    <property type="entry name" value="FE2OG_OXY"/>
    <property type="match status" value="1"/>
</dbReference>
<reference evidence="7" key="1">
    <citation type="journal article" date="2021" name="Nat. Commun.">
        <title>Genomic analyses provide insights into spinach domestication and the genetic basis of agronomic traits.</title>
        <authorList>
            <person name="Cai X."/>
            <person name="Sun X."/>
            <person name="Xu C."/>
            <person name="Sun H."/>
            <person name="Wang X."/>
            <person name="Ge C."/>
            <person name="Zhang Z."/>
            <person name="Wang Q."/>
            <person name="Fei Z."/>
            <person name="Jiao C."/>
            <person name="Wang Q."/>
        </authorList>
    </citation>
    <scope>NUCLEOTIDE SEQUENCE [LARGE SCALE GENOMIC DNA]</scope>
    <source>
        <strain evidence="7">cv. Varoflay</strain>
    </source>
</reference>
<dbReference type="AlphaFoldDB" id="A0A9R0IVP8"/>
<keyword evidence="7" id="KW-1185">Reference proteome</keyword>
<dbReference type="InterPro" id="IPR005123">
    <property type="entry name" value="Oxoglu/Fe-dep_dioxygenase_dom"/>
</dbReference>
<keyword evidence="3 5" id="KW-0560">Oxidoreductase</keyword>
<protein>
    <submittedName>
        <fullName evidence="8">1-aminocyclopropane-1-carboxylate oxidase homolog 4</fullName>
    </submittedName>
</protein>
<dbReference type="GO" id="GO:0051213">
    <property type="term" value="F:dioxygenase activity"/>
    <property type="evidence" value="ECO:0007669"/>
    <property type="project" value="UniProtKB-ARBA"/>
</dbReference>
<dbReference type="KEGG" id="soe:110795787"/>
<evidence type="ECO:0000256" key="4">
    <source>
        <dbReference type="ARBA" id="ARBA00023004"/>
    </source>
</evidence>
<evidence type="ECO:0000256" key="3">
    <source>
        <dbReference type="ARBA" id="ARBA00023002"/>
    </source>
</evidence>
<sequence>MSAKQPTVEYDRRKEVEDFENTKLGVKGLVDSGITEIPRMFHHPPDTLFELEADSHDGHDHLIPVIDLSGPHLTVVEQLREASSKFGFFQVINHGVPVSLLDRLVAGIKAFHELPSEDKIRNYGRESLASGKGVDFHSNYDLFHSKAASWRDSLQVRLGPVPVHPNDIPQVCRDEVIEWGTESKQLAERIMGMLSEGLGLREDRLKGMSYLGRIGMTGHYYPYCPEPKKTIGTAAHTDPGILTVLLQDQLGGLQVNYDNKWINLKPVHGALVINIGDLFQIISNDAYKSGEHRVYANPNPEPRVSIAVFFSPGIQEDLYGPLSELVSSEKPALYQQIKFLDLVKTFLTKELKGKSMTDHFRL</sequence>
<comment type="similarity">
    <text evidence="1 5">Belongs to the iron/ascorbate-dependent oxidoreductase family.</text>
</comment>
<proteinExistence type="inferred from homology"/>
<dbReference type="Pfam" id="PF14226">
    <property type="entry name" value="DIOX_N"/>
    <property type="match status" value="1"/>
</dbReference>
<name>A0A9R0IVP8_SPIOL</name>
<accession>A0A9R0IVP8</accession>
<dbReference type="GeneID" id="110795787"/>
<evidence type="ECO:0000256" key="5">
    <source>
        <dbReference type="RuleBase" id="RU003682"/>
    </source>
</evidence>
<evidence type="ECO:0000259" key="6">
    <source>
        <dbReference type="PROSITE" id="PS51471"/>
    </source>
</evidence>
<dbReference type="InterPro" id="IPR027443">
    <property type="entry name" value="IPNS-like_sf"/>
</dbReference>
<dbReference type="Proteomes" id="UP000813463">
    <property type="component" value="Chromosome 2"/>
</dbReference>
<dbReference type="InterPro" id="IPR026992">
    <property type="entry name" value="DIOX_N"/>
</dbReference>